<reference evidence="3" key="2">
    <citation type="submission" date="2025-08" db="UniProtKB">
        <authorList>
            <consortium name="RefSeq"/>
        </authorList>
    </citation>
    <scope>IDENTIFICATION</scope>
    <source>
        <tissue evidence="3">Leaf</tissue>
    </source>
</reference>
<dbReference type="PANTHER" id="PTHR34810:SF1">
    <property type="entry name" value="DNA-BINDING PROTEIN BIN4"/>
    <property type="match status" value="1"/>
</dbReference>
<feature type="compositionally biased region" description="Basic and acidic residues" evidence="1">
    <location>
        <begin position="174"/>
        <end position="186"/>
    </location>
</feature>
<keyword evidence="2" id="KW-1185">Reference proteome</keyword>
<dbReference type="KEGG" id="soe:110797927"/>
<feature type="compositionally biased region" description="Basic residues" evidence="1">
    <location>
        <begin position="431"/>
        <end position="447"/>
    </location>
</feature>
<dbReference type="GeneID" id="110797927"/>
<evidence type="ECO:0000256" key="1">
    <source>
        <dbReference type="SAM" id="MobiDB-lite"/>
    </source>
</evidence>
<feature type="compositionally biased region" description="Basic residues" evidence="1">
    <location>
        <begin position="69"/>
        <end position="97"/>
    </location>
</feature>
<feature type="compositionally biased region" description="Basic and acidic residues" evidence="1">
    <location>
        <begin position="387"/>
        <end position="417"/>
    </location>
</feature>
<accession>A0A9R0K5S1</accession>
<feature type="compositionally biased region" description="Basic and acidic residues" evidence="1">
    <location>
        <begin position="98"/>
        <end position="121"/>
    </location>
</feature>
<organism evidence="2 3">
    <name type="scientific">Spinacia oleracea</name>
    <name type="common">Spinach</name>
    <dbReference type="NCBI Taxonomy" id="3562"/>
    <lineage>
        <taxon>Eukaryota</taxon>
        <taxon>Viridiplantae</taxon>
        <taxon>Streptophyta</taxon>
        <taxon>Embryophyta</taxon>
        <taxon>Tracheophyta</taxon>
        <taxon>Spermatophyta</taxon>
        <taxon>Magnoliopsida</taxon>
        <taxon>eudicotyledons</taxon>
        <taxon>Gunneridae</taxon>
        <taxon>Pentapetalae</taxon>
        <taxon>Caryophyllales</taxon>
        <taxon>Chenopodiaceae</taxon>
        <taxon>Chenopodioideae</taxon>
        <taxon>Anserineae</taxon>
        <taxon>Spinacia</taxon>
    </lineage>
</organism>
<feature type="region of interest" description="Disordered" evidence="1">
    <location>
        <begin position="377"/>
        <end position="447"/>
    </location>
</feature>
<feature type="compositionally biased region" description="Basic and acidic residues" evidence="1">
    <location>
        <begin position="32"/>
        <end position="46"/>
    </location>
</feature>
<feature type="compositionally biased region" description="Basic residues" evidence="1">
    <location>
        <begin position="217"/>
        <end position="227"/>
    </location>
</feature>
<dbReference type="PANTHER" id="PTHR34810">
    <property type="entry name" value="DNA-BINDING PROTEIN BIN4"/>
    <property type="match status" value="1"/>
</dbReference>
<dbReference type="RefSeq" id="XP_021858758.1">
    <property type="nucleotide sequence ID" value="XM_022003066.2"/>
</dbReference>
<feature type="compositionally biased region" description="Acidic residues" evidence="1">
    <location>
        <begin position="52"/>
        <end position="61"/>
    </location>
</feature>
<dbReference type="GO" id="GO:0051276">
    <property type="term" value="P:chromosome organization"/>
    <property type="evidence" value="ECO:0000318"/>
    <property type="project" value="GO_Central"/>
</dbReference>
<dbReference type="AlphaFoldDB" id="A0A9R0K5S1"/>
<dbReference type="InterPro" id="IPR033246">
    <property type="entry name" value="BIN4"/>
</dbReference>
<feature type="compositionally biased region" description="Basic and acidic residues" evidence="1">
    <location>
        <begin position="138"/>
        <end position="155"/>
    </location>
</feature>
<dbReference type="OrthoDB" id="549068at2759"/>
<proteinExistence type="predicted"/>
<reference evidence="2" key="1">
    <citation type="journal article" date="2021" name="Nat. Commun.">
        <title>Genomic analyses provide insights into spinach domestication and the genetic basis of agronomic traits.</title>
        <authorList>
            <person name="Cai X."/>
            <person name="Sun X."/>
            <person name="Xu C."/>
            <person name="Sun H."/>
            <person name="Wang X."/>
            <person name="Ge C."/>
            <person name="Zhang Z."/>
            <person name="Wang Q."/>
            <person name="Fei Z."/>
            <person name="Jiao C."/>
            <person name="Wang Q."/>
        </authorList>
    </citation>
    <scope>NUCLEOTIDE SEQUENCE [LARGE SCALE GENOMIC DNA]</scope>
    <source>
        <strain evidence="2">cv. Varoflay</strain>
    </source>
</reference>
<evidence type="ECO:0000313" key="3">
    <source>
        <dbReference type="RefSeq" id="XP_021858758.1"/>
    </source>
</evidence>
<name>A0A9R0K5S1_SPIOL</name>
<dbReference type="GO" id="GO:0042023">
    <property type="term" value="P:DNA endoreduplication"/>
    <property type="evidence" value="ECO:0000318"/>
    <property type="project" value="GO_Central"/>
</dbReference>
<gene>
    <name evidence="3" type="primary">LOC110797927</name>
</gene>
<feature type="compositionally biased region" description="Basic and acidic residues" evidence="1">
    <location>
        <begin position="228"/>
        <end position="244"/>
    </location>
</feature>
<dbReference type="GO" id="GO:0003690">
    <property type="term" value="F:double-stranded DNA binding"/>
    <property type="evidence" value="ECO:0000318"/>
    <property type="project" value="GO_Central"/>
</dbReference>
<dbReference type="GO" id="GO:0005634">
    <property type="term" value="C:nucleus"/>
    <property type="evidence" value="ECO:0000318"/>
    <property type="project" value="GO_Central"/>
</dbReference>
<dbReference type="Proteomes" id="UP000813463">
    <property type="component" value="Chromosome 3"/>
</dbReference>
<evidence type="ECO:0000313" key="2">
    <source>
        <dbReference type="Proteomes" id="UP000813463"/>
    </source>
</evidence>
<feature type="region of interest" description="Disordered" evidence="1">
    <location>
        <begin position="1"/>
        <end position="244"/>
    </location>
</feature>
<sequence length="447" mass="49389">MGDSREASPDWLRSFKAPTQSITTLSSDSEPSSDKSPARDDSDTTHRTSNLLEEDGEEDEKICDIPIKSHTKKSPIKKTTNKRVKVGKVTPAKRKKSEKPEKRGAEDDENVKMEEVSDKSMEAPATAPSSVCELSSDSESHLDTTTGEKKEKHDDEESAPSSAVKEKSPKKRMKQEDVQPTEKRTNELSSDSESYLDATISEKKEKHNDEESAPRSAVKRKSPKKRMKQEEVQPTEKKRTNEPLKVEGEVDNMDVAEEGKVEKQTVSSSTLPLVLPDKVHRSKALVECEGESIELSGDMGAVGRVIISETPSKESEMFLDLKGTIYKTIIVPSRTFCVVSVGQSEAKIEAIMNDFIQLKPQSNVYNAETMVEGTLEGFTFDSDDEADKMTKDGKADQKEGSEEKSNKKTKGKAEKKPAATKKKGKDAGGKKPIKRKPQAPKKGKAKK</sequence>
<feature type="compositionally biased region" description="Basic and acidic residues" evidence="1">
    <location>
        <begin position="200"/>
        <end position="213"/>
    </location>
</feature>
<keyword evidence="3" id="KW-0238">DNA-binding</keyword>
<dbReference type="GO" id="GO:0009330">
    <property type="term" value="C:DNA topoisomerase type II (double strand cut, ATP-hydrolyzing) complex"/>
    <property type="evidence" value="ECO:0000318"/>
    <property type="project" value="GO_Central"/>
</dbReference>
<protein>
    <submittedName>
        <fullName evidence="3">DNA-binding protein BIN4 isoform X1</fullName>
    </submittedName>
</protein>